<dbReference type="AlphaFoldDB" id="A0A2H3AZB3"/>
<gene>
    <name evidence="1" type="ORF">ARMSODRAFT_893574</name>
</gene>
<evidence type="ECO:0000313" key="2">
    <source>
        <dbReference type="Proteomes" id="UP000218334"/>
    </source>
</evidence>
<name>A0A2H3AZB3_9AGAR</name>
<organism evidence="1 2">
    <name type="scientific">Armillaria solidipes</name>
    <dbReference type="NCBI Taxonomy" id="1076256"/>
    <lineage>
        <taxon>Eukaryota</taxon>
        <taxon>Fungi</taxon>
        <taxon>Dikarya</taxon>
        <taxon>Basidiomycota</taxon>
        <taxon>Agaricomycotina</taxon>
        <taxon>Agaricomycetes</taxon>
        <taxon>Agaricomycetidae</taxon>
        <taxon>Agaricales</taxon>
        <taxon>Marasmiineae</taxon>
        <taxon>Physalacriaceae</taxon>
        <taxon>Armillaria</taxon>
    </lineage>
</organism>
<evidence type="ECO:0000313" key="1">
    <source>
        <dbReference type="EMBL" id="PBK64029.1"/>
    </source>
</evidence>
<protein>
    <submittedName>
        <fullName evidence="1">Uncharacterized protein</fullName>
    </submittedName>
</protein>
<accession>A0A2H3AZB3</accession>
<proteinExistence type="predicted"/>
<feature type="non-terminal residue" evidence="1">
    <location>
        <position position="1"/>
    </location>
</feature>
<keyword evidence="2" id="KW-1185">Reference proteome</keyword>
<reference evidence="2" key="1">
    <citation type="journal article" date="2017" name="Nat. Ecol. Evol.">
        <title>Genome expansion and lineage-specific genetic innovations in the forest pathogenic fungi Armillaria.</title>
        <authorList>
            <person name="Sipos G."/>
            <person name="Prasanna A.N."/>
            <person name="Walter M.C."/>
            <person name="O'Connor E."/>
            <person name="Balint B."/>
            <person name="Krizsan K."/>
            <person name="Kiss B."/>
            <person name="Hess J."/>
            <person name="Varga T."/>
            <person name="Slot J."/>
            <person name="Riley R."/>
            <person name="Boka B."/>
            <person name="Rigling D."/>
            <person name="Barry K."/>
            <person name="Lee J."/>
            <person name="Mihaltcheva S."/>
            <person name="LaButti K."/>
            <person name="Lipzen A."/>
            <person name="Waldron R."/>
            <person name="Moloney N.M."/>
            <person name="Sperisen C."/>
            <person name="Kredics L."/>
            <person name="Vagvoelgyi C."/>
            <person name="Patrignani A."/>
            <person name="Fitzpatrick D."/>
            <person name="Nagy I."/>
            <person name="Doyle S."/>
            <person name="Anderson J.B."/>
            <person name="Grigoriev I.V."/>
            <person name="Gueldener U."/>
            <person name="Muensterkoetter M."/>
            <person name="Nagy L.G."/>
        </authorList>
    </citation>
    <scope>NUCLEOTIDE SEQUENCE [LARGE SCALE GENOMIC DNA]</scope>
    <source>
        <strain evidence="2">28-4</strain>
    </source>
</reference>
<dbReference type="Proteomes" id="UP000218334">
    <property type="component" value="Unassembled WGS sequence"/>
</dbReference>
<sequence length="59" mass="7003">IQCEQSNCKFSPFHPASCKTPVCQRTCWQYLRYPERYSPNIDGYCPSCSQAMGHHYYYQ</sequence>
<dbReference type="EMBL" id="KZ293454">
    <property type="protein sequence ID" value="PBK64029.1"/>
    <property type="molecule type" value="Genomic_DNA"/>
</dbReference>